<accession>A0A1A0H5D3</accession>
<dbReference type="GeneID" id="30027347"/>
<keyword evidence="2" id="KW-1185">Reference proteome</keyword>
<sequence>MSERGLQISSSLSKAARHHEVQTVQICLLNKRSLPEKEVGQKQEDPDAPKMYLSAFMFFANENRDLSCQMTARGSETPTREAKCCRHTSGHWSELSLSYISQPEIEHSMAVAVYYSKSPSQKNANSSQDRASLQWKIISISKICFN</sequence>
<organism evidence="1 2">
    <name type="scientific">Metschnikowia bicuspidata var. bicuspidata NRRL YB-4993</name>
    <dbReference type="NCBI Taxonomy" id="869754"/>
    <lineage>
        <taxon>Eukaryota</taxon>
        <taxon>Fungi</taxon>
        <taxon>Dikarya</taxon>
        <taxon>Ascomycota</taxon>
        <taxon>Saccharomycotina</taxon>
        <taxon>Pichiomycetes</taxon>
        <taxon>Metschnikowiaceae</taxon>
        <taxon>Metschnikowia</taxon>
    </lineage>
</organism>
<dbReference type="EMBL" id="LXTC01000007">
    <property type="protein sequence ID" value="OBA19160.1"/>
    <property type="molecule type" value="Genomic_DNA"/>
</dbReference>
<name>A0A1A0H5D3_9ASCO</name>
<comment type="caution">
    <text evidence="1">The sequence shown here is derived from an EMBL/GenBank/DDBJ whole genome shotgun (WGS) entry which is preliminary data.</text>
</comment>
<evidence type="ECO:0000313" key="1">
    <source>
        <dbReference type="EMBL" id="OBA19160.1"/>
    </source>
</evidence>
<dbReference type="Proteomes" id="UP000092555">
    <property type="component" value="Unassembled WGS sequence"/>
</dbReference>
<dbReference type="AlphaFoldDB" id="A0A1A0H5D3"/>
<reference evidence="1 2" key="1">
    <citation type="submission" date="2016-05" db="EMBL/GenBank/DDBJ databases">
        <title>Comparative genomics of biotechnologically important yeasts.</title>
        <authorList>
            <consortium name="DOE Joint Genome Institute"/>
            <person name="Riley R."/>
            <person name="Haridas S."/>
            <person name="Wolfe K.H."/>
            <person name="Lopes M.R."/>
            <person name="Hittinger C.T."/>
            <person name="Goker M."/>
            <person name="Salamov A."/>
            <person name="Wisecaver J."/>
            <person name="Long T.M."/>
            <person name="Aerts A.L."/>
            <person name="Barry K."/>
            <person name="Choi C."/>
            <person name="Clum A."/>
            <person name="Coughlan A.Y."/>
            <person name="Deshpande S."/>
            <person name="Douglass A.P."/>
            <person name="Hanson S.J."/>
            <person name="Klenk H.-P."/>
            <person name="LaButti K."/>
            <person name="Lapidus A."/>
            <person name="Lindquist E."/>
            <person name="Lipzen A."/>
            <person name="Meier-kolthoff J.P."/>
            <person name="Ohm R.A."/>
            <person name="Otillar R.P."/>
            <person name="Pangilinan J."/>
            <person name="Peng Y."/>
            <person name="Rokas A."/>
            <person name="Rosa C.A."/>
            <person name="Scheuner C."/>
            <person name="Sibirny A.A."/>
            <person name="Slot J.C."/>
            <person name="Stielow J.B."/>
            <person name="Sun H."/>
            <person name="Kurtzman C.P."/>
            <person name="Blackwell M."/>
            <person name="Grigoriev I.V."/>
            <person name="Jeffries T.W."/>
        </authorList>
    </citation>
    <scope>NUCLEOTIDE SEQUENCE [LARGE SCALE GENOMIC DNA]</scope>
    <source>
        <strain evidence="1 2">NRRL YB-4993</strain>
    </source>
</reference>
<dbReference type="RefSeq" id="XP_018709692.1">
    <property type="nucleotide sequence ID" value="XM_018854371.1"/>
</dbReference>
<gene>
    <name evidence="1" type="ORF">METBIDRAFT_13472</name>
</gene>
<protein>
    <submittedName>
        <fullName evidence="1">Uncharacterized protein</fullName>
    </submittedName>
</protein>
<proteinExistence type="predicted"/>
<evidence type="ECO:0000313" key="2">
    <source>
        <dbReference type="Proteomes" id="UP000092555"/>
    </source>
</evidence>